<evidence type="ECO:0000313" key="2">
    <source>
        <dbReference type="EMBL" id="MBE9667324.1"/>
    </source>
</evidence>
<sequence length="135" mass="15561">MKSIWLSLLIICCFSCSNPVNKHSSNDTVSVSKFDGKEKVDGGKDSSNDIRVSTLHNKMIGIWTAGESENATFDMRKDSVYYVDQFSTYKYTLKKDSITFFYSDGPQKFKIYFVRDTMVMENKDFGTSKFWKFKG</sequence>
<proteinExistence type="predicted"/>
<name>A0ABR9XJW2_9SPHI</name>
<evidence type="ECO:0000256" key="1">
    <source>
        <dbReference type="SAM" id="SignalP"/>
    </source>
</evidence>
<organism evidence="2 3">
    <name type="scientific">Mucilaginibacter boryungensis</name>
    <dbReference type="NCBI Taxonomy" id="768480"/>
    <lineage>
        <taxon>Bacteria</taxon>
        <taxon>Pseudomonadati</taxon>
        <taxon>Bacteroidota</taxon>
        <taxon>Sphingobacteriia</taxon>
        <taxon>Sphingobacteriales</taxon>
        <taxon>Sphingobacteriaceae</taxon>
        <taxon>Mucilaginibacter</taxon>
    </lineage>
</organism>
<dbReference type="Proteomes" id="UP000632774">
    <property type="component" value="Unassembled WGS sequence"/>
</dbReference>
<evidence type="ECO:0000313" key="3">
    <source>
        <dbReference type="Proteomes" id="UP000632774"/>
    </source>
</evidence>
<reference evidence="2 3" key="1">
    <citation type="submission" date="2020-10" db="EMBL/GenBank/DDBJ databases">
        <title>Mucilaginibacter mali sp. nov., isolated from rhizosphere soil of apple orchard.</title>
        <authorList>
            <person name="Lee J.-S."/>
            <person name="Kim H.S."/>
            <person name="Kim J.-S."/>
        </authorList>
    </citation>
    <scope>NUCLEOTIDE SEQUENCE [LARGE SCALE GENOMIC DNA]</scope>
    <source>
        <strain evidence="2 3">KCTC 23157</strain>
    </source>
</reference>
<dbReference type="EMBL" id="JADFFM010000002">
    <property type="protein sequence ID" value="MBE9667324.1"/>
    <property type="molecule type" value="Genomic_DNA"/>
</dbReference>
<accession>A0ABR9XJW2</accession>
<keyword evidence="3" id="KW-1185">Reference proteome</keyword>
<comment type="caution">
    <text evidence="2">The sequence shown here is derived from an EMBL/GenBank/DDBJ whole genome shotgun (WGS) entry which is preliminary data.</text>
</comment>
<feature type="chain" id="PRO_5045441536" description="Lipocalin-like protein" evidence="1">
    <location>
        <begin position="23"/>
        <end position="135"/>
    </location>
</feature>
<protein>
    <recommendedName>
        <fullName evidence="4">Lipocalin-like protein</fullName>
    </recommendedName>
</protein>
<gene>
    <name evidence="2" type="ORF">IRJ18_13210</name>
</gene>
<feature type="signal peptide" evidence="1">
    <location>
        <begin position="1"/>
        <end position="22"/>
    </location>
</feature>
<dbReference type="RefSeq" id="WP_194106796.1">
    <property type="nucleotide sequence ID" value="NZ_JADFFM010000002.1"/>
</dbReference>
<evidence type="ECO:0008006" key="4">
    <source>
        <dbReference type="Google" id="ProtNLM"/>
    </source>
</evidence>
<keyword evidence="1" id="KW-0732">Signal</keyword>